<dbReference type="Gene3D" id="3.40.960.10">
    <property type="entry name" value="VSR Endonuclease"/>
    <property type="match status" value="1"/>
</dbReference>
<evidence type="ECO:0000256" key="6">
    <source>
        <dbReference type="ARBA" id="ARBA00029466"/>
    </source>
</evidence>
<comment type="caution">
    <text evidence="8">The sequence shown here is derived from an EMBL/GenBank/DDBJ whole genome shotgun (WGS) entry which is preliminary data.</text>
</comment>
<dbReference type="InterPro" id="IPR004603">
    <property type="entry name" value="DNA_mismatch_endonuc_vsr"/>
</dbReference>
<dbReference type="GO" id="GO:0006298">
    <property type="term" value="P:mismatch repair"/>
    <property type="evidence" value="ECO:0007669"/>
    <property type="project" value="InterPro"/>
</dbReference>
<dbReference type="GO" id="GO:0004519">
    <property type="term" value="F:endonuclease activity"/>
    <property type="evidence" value="ECO:0007669"/>
    <property type="project" value="UniProtKB-KW"/>
</dbReference>
<accession>A0A3R8RQF7</accession>
<reference evidence="8 9" key="1">
    <citation type="submission" date="2018-07" db="EMBL/GenBank/DDBJ databases">
        <title>Brachybacteriurn paraconglorneratum KCTC 9916.</title>
        <authorList>
            <person name="Li Y."/>
        </authorList>
    </citation>
    <scope>NUCLEOTIDE SEQUENCE [LARGE SCALE GENOMIC DNA]</scope>
    <source>
        <strain evidence="8 9">KCTC 9916</strain>
    </source>
</reference>
<keyword evidence="1" id="KW-0540">Nuclease</keyword>
<gene>
    <name evidence="8" type="ORF">DS079_07350</name>
</gene>
<keyword evidence="9" id="KW-1185">Reference proteome</keyword>
<keyword evidence="5" id="KW-0234">DNA repair</keyword>
<dbReference type="CDD" id="cd00221">
    <property type="entry name" value="Vsr"/>
    <property type="match status" value="1"/>
</dbReference>
<keyword evidence="2" id="KW-0255">Endonuclease</keyword>
<comment type="similarity">
    <text evidence="6">Belongs to the Vsr family.</text>
</comment>
<evidence type="ECO:0000313" key="8">
    <source>
        <dbReference type="EMBL" id="RRR19148.1"/>
    </source>
</evidence>
<organism evidence="8 9">
    <name type="scientific">Brachybacterium paraconglomeratum</name>
    <dbReference type="NCBI Taxonomy" id="173362"/>
    <lineage>
        <taxon>Bacteria</taxon>
        <taxon>Bacillati</taxon>
        <taxon>Actinomycetota</taxon>
        <taxon>Actinomycetes</taxon>
        <taxon>Micrococcales</taxon>
        <taxon>Dermabacteraceae</taxon>
        <taxon>Brachybacterium</taxon>
    </lineage>
</organism>
<feature type="region of interest" description="Disordered" evidence="7">
    <location>
        <begin position="1"/>
        <end position="44"/>
    </location>
</feature>
<dbReference type="Proteomes" id="UP000274327">
    <property type="component" value="Unassembled WGS sequence"/>
</dbReference>
<dbReference type="InterPro" id="IPR011335">
    <property type="entry name" value="Restrct_endonuc-II-like"/>
</dbReference>
<dbReference type="NCBIfam" id="TIGR00632">
    <property type="entry name" value="vsr"/>
    <property type="match status" value="1"/>
</dbReference>
<evidence type="ECO:0000256" key="3">
    <source>
        <dbReference type="ARBA" id="ARBA00022763"/>
    </source>
</evidence>
<keyword evidence="4" id="KW-0378">Hydrolase</keyword>
<proteinExistence type="inferred from homology"/>
<dbReference type="GO" id="GO:0016787">
    <property type="term" value="F:hydrolase activity"/>
    <property type="evidence" value="ECO:0007669"/>
    <property type="project" value="UniProtKB-KW"/>
</dbReference>
<protein>
    <recommendedName>
        <fullName evidence="10">Very short patch repair endonuclease</fullName>
    </recommendedName>
</protein>
<evidence type="ECO:0000256" key="4">
    <source>
        <dbReference type="ARBA" id="ARBA00022801"/>
    </source>
</evidence>
<dbReference type="EMBL" id="QOCI01000004">
    <property type="protein sequence ID" value="RRR19148.1"/>
    <property type="molecule type" value="Genomic_DNA"/>
</dbReference>
<evidence type="ECO:0008006" key="10">
    <source>
        <dbReference type="Google" id="ProtNLM"/>
    </source>
</evidence>
<dbReference type="SUPFAM" id="SSF52980">
    <property type="entry name" value="Restriction endonuclease-like"/>
    <property type="match status" value="1"/>
</dbReference>
<evidence type="ECO:0000313" key="9">
    <source>
        <dbReference type="Proteomes" id="UP000274327"/>
    </source>
</evidence>
<sequence>MTSGLAPPGAGEGQLCRRCAPLGGSGPAEGRASLNSKDRGTVEGEVAVDEESAAVVASRMSRQRRRDTEPEMLVRRELHRRGYRFRVDHPLPGMVRRRGDIVFTRAHLVVMIDGCFWHACPLHGTLPATRREWWEAKLAKNTERDRDTDARLTETGWDVLRFWEHEPFKDVADDIEAKYAEILG</sequence>
<evidence type="ECO:0000256" key="2">
    <source>
        <dbReference type="ARBA" id="ARBA00022759"/>
    </source>
</evidence>
<name>A0A3R8RQF7_9MICO</name>
<dbReference type="Pfam" id="PF03852">
    <property type="entry name" value="Vsr"/>
    <property type="match status" value="1"/>
</dbReference>
<evidence type="ECO:0000256" key="1">
    <source>
        <dbReference type="ARBA" id="ARBA00022722"/>
    </source>
</evidence>
<evidence type="ECO:0000256" key="5">
    <source>
        <dbReference type="ARBA" id="ARBA00023204"/>
    </source>
</evidence>
<dbReference type="AlphaFoldDB" id="A0A3R8RQF7"/>
<evidence type="ECO:0000256" key="7">
    <source>
        <dbReference type="SAM" id="MobiDB-lite"/>
    </source>
</evidence>
<keyword evidence="3" id="KW-0227">DNA damage</keyword>